<comment type="caution">
    <text evidence="1">The sequence shown here is derived from an EMBL/GenBank/DDBJ whole genome shotgun (WGS) entry which is preliminary data.</text>
</comment>
<accession>A0ABR6DAG6</accession>
<dbReference type="RefSeq" id="WP_182592030.1">
    <property type="nucleotide sequence ID" value="NZ_JACJIM010000003.1"/>
</dbReference>
<reference evidence="1 2" key="1">
    <citation type="submission" date="2020-08" db="EMBL/GenBank/DDBJ databases">
        <title>Genomic Encyclopedia of Type Strains, Phase IV (KMG-IV): sequencing the most valuable type-strain genomes for metagenomic binning, comparative biology and taxonomic classification.</title>
        <authorList>
            <person name="Goeker M."/>
        </authorList>
    </citation>
    <scope>NUCLEOTIDE SEQUENCE [LARGE SCALE GENOMIC DNA]</scope>
    <source>
        <strain evidence="1 2">DSM 5686</strain>
    </source>
</reference>
<dbReference type="EMBL" id="JACJIM010000003">
    <property type="protein sequence ID" value="MBA9063088.1"/>
    <property type="molecule type" value="Genomic_DNA"/>
</dbReference>
<name>A0ABR6DAG6_9HYPH</name>
<protein>
    <submittedName>
        <fullName evidence="1">Uncharacterized protein</fullName>
    </submittedName>
</protein>
<evidence type="ECO:0000313" key="2">
    <source>
        <dbReference type="Proteomes" id="UP000565455"/>
    </source>
</evidence>
<dbReference type="GeneID" id="96604181"/>
<proteinExistence type="predicted"/>
<organism evidence="1 2">
    <name type="scientific">Methylobacterium fujisawaense</name>
    <dbReference type="NCBI Taxonomy" id="107400"/>
    <lineage>
        <taxon>Bacteria</taxon>
        <taxon>Pseudomonadati</taxon>
        <taxon>Pseudomonadota</taxon>
        <taxon>Alphaproteobacteria</taxon>
        <taxon>Hyphomicrobiales</taxon>
        <taxon>Methylobacteriaceae</taxon>
        <taxon>Methylobacterium</taxon>
    </lineage>
</organism>
<keyword evidence="2" id="KW-1185">Reference proteome</keyword>
<dbReference type="Proteomes" id="UP000565455">
    <property type="component" value="Unassembled WGS sequence"/>
</dbReference>
<evidence type="ECO:0000313" key="1">
    <source>
        <dbReference type="EMBL" id="MBA9063088.1"/>
    </source>
</evidence>
<sequence>MNAQHPFRAQFGALAEAAEPLPSASEALGRFESSLAILDAISESTLSAVHHLERATIAGAGQRADMGRLEDVAAKLAAAARRAEAARARVSDKLAGAR</sequence>
<gene>
    <name evidence="1" type="ORF">GGQ91_002476</name>
</gene>